<dbReference type="SMART" id="SM00165">
    <property type="entry name" value="UBA"/>
    <property type="match status" value="3"/>
</dbReference>
<dbReference type="InterPro" id="IPR039749">
    <property type="entry name" value="NUB1"/>
</dbReference>
<gene>
    <name evidence="3" type="ORF">SKAU_G00055590</name>
</gene>
<dbReference type="PROSITE" id="PS50030">
    <property type="entry name" value="UBA"/>
    <property type="match status" value="3"/>
</dbReference>
<dbReference type="Gene3D" id="3.10.20.90">
    <property type="entry name" value="Phosphatidylinositol 3-kinase Catalytic Subunit, Chain A, domain 1"/>
    <property type="match status" value="1"/>
</dbReference>
<dbReference type="InterPro" id="IPR009060">
    <property type="entry name" value="UBA-like_sf"/>
</dbReference>
<feature type="domain" description="UBA" evidence="2">
    <location>
        <begin position="405"/>
        <end position="450"/>
    </location>
</feature>
<accession>A0A9Q1G4X3</accession>
<dbReference type="Pfam" id="PF18037">
    <property type="entry name" value="Ubiquitin_5"/>
    <property type="match status" value="1"/>
</dbReference>
<dbReference type="Pfam" id="PF00627">
    <property type="entry name" value="UBA"/>
    <property type="match status" value="1"/>
</dbReference>
<feature type="region of interest" description="Disordered" evidence="1">
    <location>
        <begin position="148"/>
        <end position="174"/>
    </location>
</feature>
<dbReference type="Gene3D" id="1.10.8.10">
    <property type="entry name" value="DNA helicase RuvA subunit, C-terminal domain"/>
    <property type="match status" value="3"/>
</dbReference>
<dbReference type="InterPro" id="IPR029071">
    <property type="entry name" value="Ubiquitin-like_domsf"/>
</dbReference>
<dbReference type="GO" id="GO:2000058">
    <property type="term" value="P:regulation of ubiquitin-dependent protein catabolic process"/>
    <property type="evidence" value="ECO:0007669"/>
    <property type="project" value="TreeGrafter"/>
</dbReference>
<dbReference type="InterPro" id="IPR041207">
    <property type="entry name" value="NUB1_ubiquitin-like_dom"/>
</dbReference>
<dbReference type="PANTHER" id="PTHR12948:SF3">
    <property type="entry name" value="NEDD8 ULTIMATE BUSTER 1"/>
    <property type="match status" value="1"/>
</dbReference>
<dbReference type="SUPFAM" id="SSF46934">
    <property type="entry name" value="UBA-like"/>
    <property type="match status" value="3"/>
</dbReference>
<dbReference type="Proteomes" id="UP001152622">
    <property type="component" value="Chromosome 2"/>
</dbReference>
<evidence type="ECO:0000256" key="1">
    <source>
        <dbReference type="SAM" id="MobiDB-lite"/>
    </source>
</evidence>
<dbReference type="InterPro" id="IPR015940">
    <property type="entry name" value="UBA"/>
</dbReference>
<dbReference type="OrthoDB" id="434245at2759"/>
<comment type="caution">
    <text evidence="3">The sequence shown here is derived from an EMBL/GenBank/DDBJ whole genome shotgun (WGS) entry which is preliminary data.</text>
</comment>
<dbReference type="SUPFAM" id="SSF54236">
    <property type="entry name" value="Ubiquitin-like"/>
    <property type="match status" value="1"/>
</dbReference>
<evidence type="ECO:0000313" key="3">
    <source>
        <dbReference type="EMBL" id="KAJ8374979.1"/>
    </source>
</evidence>
<sequence>MHVNEQDVITLLFGFDVFMRTGHQRLNFQALMPPNLVFSVSDVESALEIIRSQAVKRGAGNNTYKETCVATLELNLPKDFRKDTKKKNYFETKLDITIQEVMNKISETYGLKYIKLILNGKTLNPDKRLDEQNVKHNDKMMVLKVSEPERKQLMKEEEEKKRSQNESVKRTEKGFQILSERDGTDDLETTPFLEIADQKGNPLKIPSSEKKALILAMGFHEKGRALMKRKEYEAALCHLLQADDQFRKCGSTLLNTVDNYAVLQLDIVWCYRALEALSCLDDGKQRLQKAESCFLKCYGEQHERLRQIKGNTGREEVLFLRLYLLQSLLSYLDGNEKQAAQTLTKVEDLYQRLCLDPNKMTQLMSMGYTEQEARLGLRACQGNVDEAALHVSQRRMEKEEMKQRERDKRRQRLDAIDTLVELGYSKKDAAKTLSQTDGDVDRAFAILLETCRPTMATNNNTGNSDSDADREAKILQLICIGFEREIVETALRLTRGNLQLASQMILDNQGDLPPELLSPLTSLLTVRGAQHLLRVCSHQASLAFLTVCCHGDTRVAASASVAGSGGSAEEDPMDVDLVNEVLEDIPRHEEDYLDLTLEEESEVIAQMKSYLIQYYASSS</sequence>
<dbReference type="AlphaFoldDB" id="A0A9Q1G4X3"/>
<evidence type="ECO:0000313" key="4">
    <source>
        <dbReference type="Proteomes" id="UP001152622"/>
    </source>
</evidence>
<dbReference type="CDD" id="cd14291">
    <property type="entry name" value="UBA1_NUB1_like"/>
    <property type="match status" value="1"/>
</dbReference>
<evidence type="ECO:0000259" key="2">
    <source>
        <dbReference type="PROSITE" id="PS50030"/>
    </source>
</evidence>
<proteinExistence type="predicted"/>
<reference evidence="3" key="1">
    <citation type="journal article" date="2023" name="Science">
        <title>Genome structures resolve the early diversification of teleost fishes.</title>
        <authorList>
            <person name="Parey E."/>
            <person name="Louis A."/>
            <person name="Montfort J."/>
            <person name="Bouchez O."/>
            <person name="Roques C."/>
            <person name="Iampietro C."/>
            <person name="Lluch J."/>
            <person name="Castinel A."/>
            <person name="Donnadieu C."/>
            <person name="Desvignes T."/>
            <person name="Floi Bucao C."/>
            <person name="Jouanno E."/>
            <person name="Wen M."/>
            <person name="Mejri S."/>
            <person name="Dirks R."/>
            <person name="Jansen H."/>
            <person name="Henkel C."/>
            <person name="Chen W.J."/>
            <person name="Zahm M."/>
            <person name="Cabau C."/>
            <person name="Klopp C."/>
            <person name="Thompson A.W."/>
            <person name="Robinson-Rechavi M."/>
            <person name="Braasch I."/>
            <person name="Lecointre G."/>
            <person name="Bobe J."/>
            <person name="Postlethwait J.H."/>
            <person name="Berthelot C."/>
            <person name="Roest Crollius H."/>
            <person name="Guiguen Y."/>
        </authorList>
    </citation>
    <scope>NUCLEOTIDE SEQUENCE</scope>
    <source>
        <strain evidence="3">WJC10195</strain>
    </source>
</reference>
<dbReference type="EMBL" id="JAINUF010000002">
    <property type="protein sequence ID" value="KAJ8374979.1"/>
    <property type="molecule type" value="Genomic_DNA"/>
</dbReference>
<keyword evidence="4" id="KW-1185">Reference proteome</keyword>
<protein>
    <recommendedName>
        <fullName evidence="2">UBA domain-containing protein</fullName>
    </recommendedName>
</protein>
<organism evidence="3 4">
    <name type="scientific">Synaphobranchus kaupii</name>
    <name type="common">Kaup's arrowtooth eel</name>
    <dbReference type="NCBI Taxonomy" id="118154"/>
    <lineage>
        <taxon>Eukaryota</taxon>
        <taxon>Metazoa</taxon>
        <taxon>Chordata</taxon>
        <taxon>Craniata</taxon>
        <taxon>Vertebrata</taxon>
        <taxon>Euteleostomi</taxon>
        <taxon>Actinopterygii</taxon>
        <taxon>Neopterygii</taxon>
        <taxon>Teleostei</taxon>
        <taxon>Anguilliformes</taxon>
        <taxon>Synaphobranchidae</taxon>
        <taxon>Synaphobranchus</taxon>
    </lineage>
</organism>
<name>A0A9Q1G4X3_SYNKA</name>
<dbReference type="PANTHER" id="PTHR12948">
    <property type="entry name" value="NEDD8 ULTIMATE BUSTER-1 BS4 PROTEIN"/>
    <property type="match status" value="1"/>
</dbReference>
<dbReference type="CDD" id="cd17062">
    <property type="entry name" value="Ubl_NUB1"/>
    <property type="match status" value="1"/>
</dbReference>
<feature type="domain" description="UBA" evidence="2">
    <location>
        <begin position="354"/>
        <end position="394"/>
    </location>
</feature>
<feature type="domain" description="UBA" evidence="2">
    <location>
        <begin position="467"/>
        <end position="508"/>
    </location>
</feature>